<dbReference type="Proteomes" id="UP001296104">
    <property type="component" value="Unassembled WGS sequence"/>
</dbReference>
<keyword evidence="2" id="KW-1185">Reference proteome</keyword>
<name>A0AAI8Z5K8_9PEZI</name>
<protein>
    <submittedName>
        <fullName evidence="1">Uncharacterized protein</fullName>
    </submittedName>
</protein>
<comment type="caution">
    <text evidence="1">The sequence shown here is derived from an EMBL/GenBank/DDBJ whole genome shotgun (WGS) entry which is preliminary data.</text>
</comment>
<dbReference type="AlphaFoldDB" id="A0AAI8Z5K8"/>
<dbReference type="EMBL" id="CAVMBE010000073">
    <property type="protein sequence ID" value="CAK4032896.1"/>
    <property type="molecule type" value="Genomic_DNA"/>
</dbReference>
<organism evidence="1 2">
    <name type="scientific">Lecanosticta acicola</name>
    <dbReference type="NCBI Taxonomy" id="111012"/>
    <lineage>
        <taxon>Eukaryota</taxon>
        <taxon>Fungi</taxon>
        <taxon>Dikarya</taxon>
        <taxon>Ascomycota</taxon>
        <taxon>Pezizomycotina</taxon>
        <taxon>Dothideomycetes</taxon>
        <taxon>Dothideomycetidae</taxon>
        <taxon>Mycosphaerellales</taxon>
        <taxon>Mycosphaerellaceae</taxon>
        <taxon>Lecanosticta</taxon>
    </lineage>
</organism>
<evidence type="ECO:0000313" key="1">
    <source>
        <dbReference type="EMBL" id="CAK4032896.1"/>
    </source>
</evidence>
<gene>
    <name evidence="1" type="ORF">LECACI_7A008054</name>
</gene>
<accession>A0AAI8Z5K8</accession>
<reference evidence="1" key="1">
    <citation type="submission" date="2023-11" db="EMBL/GenBank/DDBJ databases">
        <authorList>
            <person name="Alioto T."/>
            <person name="Alioto T."/>
            <person name="Gomez Garrido J."/>
        </authorList>
    </citation>
    <scope>NUCLEOTIDE SEQUENCE</scope>
</reference>
<sequence>MSAIVQSAALFPLFFTLPRELRDTIYELALEPGNSQPRVDATSSYAYDLRLLQVNRTVNKEAEEVFHRVNKLVIIRVDVFVIFRDGSNDFQRFLAPFALHALTTNHYRVQQFAITGKRKMRLEIRETASNGAQRRPWTAVVRSRDLDAFCQGLQWLMFSKIDFSPQNFDFAHHANGNTLLTVKQSTLPPFTVYLNTKTDIFGPPSMLQLTRLLCNLTRCVYPGQESRFVHNEWDIEAGFKAMMQEHMGPRTVSLSAMMWEMIEAAHDMKLYLDVLYSRGRYDQIIDLVNKIATAFDGAMQSIATLPASGPACEPMARASVIIMDCKALQLTCCLEQGKGASVIAYGNSVAAMDVSSYMNRAGGNGDPLELMVRAPGGLLSHGELMLLDQTMKFLMAPWQSGTTAARICLMETILAFDILRGHEPERADIREDFEYLKSILDTPLKLTGYTRGWMTMKEVFEGLSIGKKLKQRVPKTSKAYEYSIPEDKQGWIEKPQK</sequence>
<evidence type="ECO:0000313" key="2">
    <source>
        <dbReference type="Proteomes" id="UP001296104"/>
    </source>
</evidence>
<proteinExistence type="predicted"/>